<dbReference type="GO" id="GO:0003676">
    <property type="term" value="F:nucleic acid binding"/>
    <property type="evidence" value="ECO:0007669"/>
    <property type="project" value="InterPro"/>
</dbReference>
<keyword evidence="1" id="KW-0863">Zinc-finger</keyword>
<dbReference type="GO" id="GO:0008270">
    <property type="term" value="F:zinc ion binding"/>
    <property type="evidence" value="ECO:0007669"/>
    <property type="project" value="UniProtKB-KW"/>
</dbReference>
<dbReference type="Proteomes" id="UP000663864">
    <property type="component" value="Unassembled WGS sequence"/>
</dbReference>
<dbReference type="InterPro" id="IPR001878">
    <property type="entry name" value="Znf_CCHC"/>
</dbReference>
<keyword evidence="1" id="KW-0479">Metal-binding</keyword>
<dbReference type="SMART" id="SM00343">
    <property type="entry name" value="ZnF_C2HC"/>
    <property type="match status" value="2"/>
</dbReference>
<name>A0A815EJB8_9BILA</name>
<feature type="domain" description="CCHC-type" evidence="2">
    <location>
        <begin position="25"/>
        <end position="41"/>
    </location>
</feature>
<dbReference type="PROSITE" id="PS50158">
    <property type="entry name" value="ZF_CCHC"/>
    <property type="match status" value="2"/>
</dbReference>
<proteinExistence type="predicted"/>
<dbReference type="Gene3D" id="4.10.60.10">
    <property type="entry name" value="Zinc finger, CCHC-type"/>
    <property type="match status" value="2"/>
</dbReference>
<evidence type="ECO:0000313" key="3">
    <source>
        <dbReference type="EMBL" id="CAF1312275.1"/>
    </source>
</evidence>
<reference evidence="3" key="1">
    <citation type="submission" date="2021-02" db="EMBL/GenBank/DDBJ databases">
        <authorList>
            <person name="Nowell W R."/>
        </authorList>
    </citation>
    <scope>NUCLEOTIDE SEQUENCE</scope>
</reference>
<keyword evidence="1" id="KW-0862">Zinc</keyword>
<organism evidence="3 4">
    <name type="scientific">Rotaria sordida</name>
    <dbReference type="NCBI Taxonomy" id="392033"/>
    <lineage>
        <taxon>Eukaryota</taxon>
        <taxon>Metazoa</taxon>
        <taxon>Spiralia</taxon>
        <taxon>Gnathifera</taxon>
        <taxon>Rotifera</taxon>
        <taxon>Eurotatoria</taxon>
        <taxon>Bdelloidea</taxon>
        <taxon>Philodinida</taxon>
        <taxon>Philodinidae</taxon>
        <taxon>Rotaria</taxon>
    </lineage>
</organism>
<dbReference type="EMBL" id="CAJNOT010002395">
    <property type="protein sequence ID" value="CAF1312275.1"/>
    <property type="molecule type" value="Genomic_DNA"/>
</dbReference>
<sequence>MRDVICYCCNRSGHLSRDCPDSDIKCYSCGLMGHMARDCSNNRIFSSSSSIQPRQMNVSQQSYNINMPLIN</sequence>
<accession>A0A815EJB8</accession>
<protein>
    <recommendedName>
        <fullName evidence="2">CCHC-type domain-containing protein</fullName>
    </recommendedName>
</protein>
<comment type="caution">
    <text evidence="3">The sequence shown here is derived from an EMBL/GenBank/DDBJ whole genome shotgun (WGS) entry which is preliminary data.</text>
</comment>
<dbReference type="SUPFAM" id="SSF57756">
    <property type="entry name" value="Retrovirus zinc finger-like domains"/>
    <property type="match status" value="1"/>
</dbReference>
<evidence type="ECO:0000313" key="4">
    <source>
        <dbReference type="Proteomes" id="UP000663864"/>
    </source>
</evidence>
<evidence type="ECO:0000256" key="1">
    <source>
        <dbReference type="PROSITE-ProRule" id="PRU00047"/>
    </source>
</evidence>
<feature type="domain" description="CCHC-type" evidence="2">
    <location>
        <begin position="6"/>
        <end position="21"/>
    </location>
</feature>
<gene>
    <name evidence="3" type="ORF">ZHD862_LOCUS28556</name>
</gene>
<dbReference type="InterPro" id="IPR036875">
    <property type="entry name" value="Znf_CCHC_sf"/>
</dbReference>
<dbReference type="AlphaFoldDB" id="A0A815EJB8"/>
<evidence type="ECO:0000259" key="2">
    <source>
        <dbReference type="PROSITE" id="PS50158"/>
    </source>
</evidence>
<dbReference type="Pfam" id="PF00098">
    <property type="entry name" value="zf-CCHC"/>
    <property type="match status" value="2"/>
</dbReference>